<gene>
    <name evidence="2" type="ORF">G3O08_18850</name>
</gene>
<keyword evidence="2" id="KW-0238">DNA-binding</keyword>
<dbReference type="Gene3D" id="3.40.50.1010">
    <property type="entry name" value="5'-nuclease"/>
    <property type="match status" value="1"/>
</dbReference>
<dbReference type="SUPFAM" id="SSF88723">
    <property type="entry name" value="PIN domain-like"/>
    <property type="match status" value="1"/>
</dbReference>
<dbReference type="AlphaFoldDB" id="A0A7K3WVM4"/>
<feature type="domain" description="PIN" evidence="1">
    <location>
        <begin position="4"/>
        <end position="125"/>
    </location>
</feature>
<dbReference type="Pfam" id="PF10130">
    <property type="entry name" value="PIN_2"/>
    <property type="match status" value="1"/>
</dbReference>
<dbReference type="GO" id="GO:0003677">
    <property type="term" value="F:DNA binding"/>
    <property type="evidence" value="ECO:0007669"/>
    <property type="project" value="UniProtKB-KW"/>
</dbReference>
<proteinExistence type="predicted"/>
<evidence type="ECO:0000313" key="2">
    <source>
        <dbReference type="EMBL" id="NEN25556.1"/>
    </source>
</evidence>
<evidence type="ECO:0000259" key="1">
    <source>
        <dbReference type="Pfam" id="PF10130"/>
    </source>
</evidence>
<dbReference type="EMBL" id="JAAGVY010000060">
    <property type="protein sequence ID" value="NEN25556.1"/>
    <property type="molecule type" value="Genomic_DNA"/>
</dbReference>
<dbReference type="InterPro" id="IPR029060">
    <property type="entry name" value="PIN-like_dom_sf"/>
</dbReference>
<accession>A0A7K3WVM4</accession>
<evidence type="ECO:0000313" key="3">
    <source>
        <dbReference type="Proteomes" id="UP000486602"/>
    </source>
</evidence>
<organism evidence="2 3">
    <name type="scientific">Cryomorpha ignava</name>
    <dbReference type="NCBI Taxonomy" id="101383"/>
    <lineage>
        <taxon>Bacteria</taxon>
        <taxon>Pseudomonadati</taxon>
        <taxon>Bacteroidota</taxon>
        <taxon>Flavobacteriia</taxon>
        <taxon>Flavobacteriales</taxon>
        <taxon>Cryomorphaceae</taxon>
        <taxon>Cryomorpha</taxon>
    </lineage>
</organism>
<sequence length="154" mass="17668">MKIIVDSNIVFSAILNTKSHIGQILILGSTYFDFYTVDLLKVEITKHKSKIQKITEFTDAQFEETYDLIISKIRFVDDILISDKSLRNAINLTKDIDEDDTLFVALADHLKSKLWTGDKVLENGLRKLGYPNIITTTELFDIFIKKKLKRKGAL</sequence>
<reference evidence="2 3" key="1">
    <citation type="submission" date="2020-02" db="EMBL/GenBank/DDBJ databases">
        <title>Out from the shadows clarifying the taxonomy of the family Cryomorphaceae and related taxa by utilizing the GTDB taxonomic framework.</title>
        <authorList>
            <person name="Bowman J.P."/>
        </authorList>
    </citation>
    <scope>NUCLEOTIDE SEQUENCE [LARGE SCALE GENOMIC DNA]</scope>
    <source>
        <strain evidence="2 3">QSSC 1-22</strain>
    </source>
</reference>
<dbReference type="InterPro" id="IPR002716">
    <property type="entry name" value="PIN_dom"/>
</dbReference>
<protein>
    <submittedName>
        <fullName evidence="2">DNA-binding protein</fullName>
    </submittedName>
</protein>
<dbReference type="Proteomes" id="UP000486602">
    <property type="component" value="Unassembled WGS sequence"/>
</dbReference>
<name>A0A7K3WVM4_9FLAO</name>
<keyword evidence="3" id="KW-1185">Reference proteome</keyword>
<comment type="caution">
    <text evidence="2">The sequence shown here is derived from an EMBL/GenBank/DDBJ whole genome shotgun (WGS) entry which is preliminary data.</text>
</comment>
<dbReference type="RefSeq" id="WP_163287006.1">
    <property type="nucleotide sequence ID" value="NZ_JAAGVY010000060.1"/>
</dbReference>